<protein>
    <submittedName>
        <fullName evidence="1">Uncharacterized protein</fullName>
    </submittedName>
</protein>
<dbReference type="Proteomes" id="UP000765509">
    <property type="component" value="Unassembled WGS sequence"/>
</dbReference>
<sequence>MPKSPCQFNYSKLPKPNVRRRPNQPHVICQPRKSHKHFFQDAIAPESLCQILLNSLNRRLPWFRAQELTIQGGGTVTATCNHSPNGGASGPSSHYQGLWPNPLDYGVYGLNGLFGPFSPPTASTACGTLRSRLA</sequence>
<dbReference type="AlphaFoldDB" id="A0A9Q3PCA5"/>
<name>A0A9Q3PCA5_9BASI</name>
<evidence type="ECO:0000313" key="2">
    <source>
        <dbReference type="Proteomes" id="UP000765509"/>
    </source>
</evidence>
<proteinExistence type="predicted"/>
<accession>A0A9Q3PCA5</accession>
<evidence type="ECO:0000313" key="1">
    <source>
        <dbReference type="EMBL" id="MBW0554586.1"/>
    </source>
</evidence>
<comment type="caution">
    <text evidence="1">The sequence shown here is derived from an EMBL/GenBank/DDBJ whole genome shotgun (WGS) entry which is preliminary data.</text>
</comment>
<gene>
    <name evidence="1" type="ORF">O181_094301</name>
</gene>
<keyword evidence="2" id="KW-1185">Reference proteome</keyword>
<dbReference type="EMBL" id="AVOT02061318">
    <property type="protein sequence ID" value="MBW0554586.1"/>
    <property type="molecule type" value="Genomic_DNA"/>
</dbReference>
<reference evidence="1" key="1">
    <citation type="submission" date="2021-03" db="EMBL/GenBank/DDBJ databases">
        <title>Draft genome sequence of rust myrtle Austropuccinia psidii MF-1, a brazilian biotype.</title>
        <authorList>
            <person name="Quecine M.C."/>
            <person name="Pachon D.M.R."/>
            <person name="Bonatelli M.L."/>
            <person name="Correr F.H."/>
            <person name="Franceschini L.M."/>
            <person name="Leite T.F."/>
            <person name="Margarido G.R.A."/>
            <person name="Almeida C.A."/>
            <person name="Ferrarezi J.A."/>
            <person name="Labate C.A."/>
        </authorList>
    </citation>
    <scope>NUCLEOTIDE SEQUENCE</scope>
    <source>
        <strain evidence="1">MF-1</strain>
    </source>
</reference>
<organism evidence="1 2">
    <name type="scientific">Austropuccinia psidii MF-1</name>
    <dbReference type="NCBI Taxonomy" id="1389203"/>
    <lineage>
        <taxon>Eukaryota</taxon>
        <taxon>Fungi</taxon>
        <taxon>Dikarya</taxon>
        <taxon>Basidiomycota</taxon>
        <taxon>Pucciniomycotina</taxon>
        <taxon>Pucciniomycetes</taxon>
        <taxon>Pucciniales</taxon>
        <taxon>Sphaerophragmiaceae</taxon>
        <taxon>Austropuccinia</taxon>
    </lineage>
</organism>